<dbReference type="InterPro" id="IPR001841">
    <property type="entry name" value="Znf_RING"/>
</dbReference>
<evidence type="ECO:0000259" key="7">
    <source>
        <dbReference type="PROSITE" id="PS50119"/>
    </source>
</evidence>
<dbReference type="Pfam" id="PF13445">
    <property type="entry name" value="zf-RING_UBOX"/>
    <property type="match status" value="1"/>
</dbReference>
<dbReference type="OrthoDB" id="9049620at2759"/>
<keyword evidence="2 4" id="KW-0863">Zinc-finger</keyword>
<dbReference type="SMART" id="SM00184">
    <property type="entry name" value="RING"/>
    <property type="match status" value="1"/>
</dbReference>
<evidence type="ECO:0000256" key="3">
    <source>
        <dbReference type="ARBA" id="ARBA00022833"/>
    </source>
</evidence>
<dbReference type="Gene3D" id="3.30.160.60">
    <property type="entry name" value="Classic Zinc Finger"/>
    <property type="match status" value="1"/>
</dbReference>
<dbReference type="InterPro" id="IPR013083">
    <property type="entry name" value="Znf_RING/FYVE/PHD"/>
</dbReference>
<keyword evidence="9" id="KW-1185">Reference proteome</keyword>
<evidence type="ECO:0000256" key="4">
    <source>
        <dbReference type="PROSITE-ProRule" id="PRU00024"/>
    </source>
</evidence>
<dbReference type="PROSITE" id="PS50089">
    <property type="entry name" value="ZF_RING_2"/>
    <property type="match status" value="1"/>
</dbReference>
<dbReference type="Proteomes" id="UP001142489">
    <property type="component" value="Unassembled WGS sequence"/>
</dbReference>
<reference evidence="8" key="1">
    <citation type="journal article" date="2023" name="DNA Res.">
        <title>Chromosome-level genome assembly of Phrynocephalus forsythii using third-generation DNA sequencing and Hi-C analysis.</title>
        <authorList>
            <person name="Qi Y."/>
            <person name="Zhao W."/>
            <person name="Zhao Y."/>
            <person name="Niu C."/>
            <person name="Cao S."/>
            <person name="Zhang Y."/>
        </authorList>
    </citation>
    <scope>NUCLEOTIDE SEQUENCE</scope>
    <source>
        <tissue evidence="8">Muscle</tissue>
    </source>
</reference>
<dbReference type="EMBL" id="JAPFRF010000011">
    <property type="protein sequence ID" value="KAJ7316823.1"/>
    <property type="molecule type" value="Genomic_DNA"/>
</dbReference>
<evidence type="ECO:0000256" key="2">
    <source>
        <dbReference type="ARBA" id="ARBA00022771"/>
    </source>
</evidence>
<sequence length="394" mass="44840">MSLHSFEYRNMEALAQVLSCPVCLELFTPPVLVLSCSHNFCKKCLEKILVQQHCSHVNGQFSCPMCRKIIHLRGRGIIGLLRNILVENILEKFKYELENLQAKEQDQLSQICEEHGESMNLVCLTDDKPICAICKLFGDHEPHTVAKLSEVYAERKRRFVKDLDWVCKQSEHAEQTRKEIEDIINELTYAVADVKVMIEAVGASLLKGIQWRIAQLKAKLCKDYSTKVEELQSMANELQVPKHLYHQMKTLLEQHSNSVHFLQEDKLLRSKIEKLLHGSSSHQHIKDYHISVGEYFEDLINGIHINNYISSNVDEILASSSDPPNAFRPECPPFSFSGGIPNVYFCQKVLDFFQKSNKVNQDLTQNASHSDTSSAPSRADLSLEAESISRQATA</sequence>
<dbReference type="GO" id="GO:0061630">
    <property type="term" value="F:ubiquitin protein ligase activity"/>
    <property type="evidence" value="ECO:0007669"/>
    <property type="project" value="TreeGrafter"/>
</dbReference>
<organism evidence="8 9">
    <name type="scientific">Phrynocephalus forsythii</name>
    <dbReference type="NCBI Taxonomy" id="171643"/>
    <lineage>
        <taxon>Eukaryota</taxon>
        <taxon>Metazoa</taxon>
        <taxon>Chordata</taxon>
        <taxon>Craniata</taxon>
        <taxon>Vertebrata</taxon>
        <taxon>Euteleostomi</taxon>
        <taxon>Lepidosauria</taxon>
        <taxon>Squamata</taxon>
        <taxon>Bifurcata</taxon>
        <taxon>Unidentata</taxon>
        <taxon>Episquamata</taxon>
        <taxon>Toxicofera</taxon>
        <taxon>Iguania</taxon>
        <taxon>Acrodonta</taxon>
        <taxon>Agamidae</taxon>
        <taxon>Agaminae</taxon>
        <taxon>Phrynocephalus</taxon>
    </lineage>
</organism>
<evidence type="ECO:0000259" key="6">
    <source>
        <dbReference type="PROSITE" id="PS50089"/>
    </source>
</evidence>
<dbReference type="GO" id="GO:0008270">
    <property type="term" value="F:zinc ion binding"/>
    <property type="evidence" value="ECO:0007669"/>
    <property type="project" value="UniProtKB-KW"/>
</dbReference>
<keyword evidence="3" id="KW-0862">Zinc</keyword>
<dbReference type="PANTHER" id="PTHR25462">
    <property type="entry name" value="BONUS, ISOFORM C-RELATED"/>
    <property type="match status" value="1"/>
</dbReference>
<dbReference type="InterPro" id="IPR000315">
    <property type="entry name" value="Znf_B-box"/>
</dbReference>
<feature type="domain" description="RING-type" evidence="6">
    <location>
        <begin position="20"/>
        <end position="67"/>
    </location>
</feature>
<dbReference type="PANTHER" id="PTHR25462:SF306">
    <property type="entry name" value="TRIPARTITE MOTIF CONTAINING 9"/>
    <property type="match status" value="1"/>
</dbReference>
<evidence type="ECO:0000256" key="5">
    <source>
        <dbReference type="SAM" id="MobiDB-lite"/>
    </source>
</evidence>
<evidence type="ECO:0000313" key="9">
    <source>
        <dbReference type="Proteomes" id="UP001142489"/>
    </source>
</evidence>
<name>A0A9Q0XL55_9SAUR</name>
<dbReference type="AlphaFoldDB" id="A0A9Q0XL55"/>
<proteinExistence type="predicted"/>
<dbReference type="InterPro" id="IPR047153">
    <property type="entry name" value="TRIM45/56/19-like"/>
</dbReference>
<dbReference type="PROSITE" id="PS00518">
    <property type="entry name" value="ZF_RING_1"/>
    <property type="match status" value="1"/>
</dbReference>
<dbReference type="InterPro" id="IPR027370">
    <property type="entry name" value="Znf-RING_euk"/>
</dbReference>
<evidence type="ECO:0000313" key="8">
    <source>
        <dbReference type="EMBL" id="KAJ7316823.1"/>
    </source>
</evidence>
<feature type="domain" description="B box-type" evidence="7">
    <location>
        <begin position="107"/>
        <end position="148"/>
    </location>
</feature>
<evidence type="ECO:0000256" key="1">
    <source>
        <dbReference type="ARBA" id="ARBA00022723"/>
    </source>
</evidence>
<dbReference type="SUPFAM" id="SSF57845">
    <property type="entry name" value="B-box zinc-binding domain"/>
    <property type="match status" value="1"/>
</dbReference>
<dbReference type="Pfam" id="PF00643">
    <property type="entry name" value="zf-B_box"/>
    <property type="match status" value="1"/>
</dbReference>
<comment type="caution">
    <text evidence="8">The sequence shown here is derived from an EMBL/GenBank/DDBJ whole genome shotgun (WGS) entry which is preliminary data.</text>
</comment>
<protein>
    <recommendedName>
        <fullName evidence="10">Tripartite motif-containing protein 54</fullName>
    </recommendedName>
</protein>
<dbReference type="Gene3D" id="3.30.40.10">
    <property type="entry name" value="Zinc/RING finger domain, C3HC4 (zinc finger)"/>
    <property type="match status" value="1"/>
</dbReference>
<gene>
    <name evidence="8" type="ORF">JRQ81_002985</name>
</gene>
<feature type="region of interest" description="Disordered" evidence="5">
    <location>
        <begin position="364"/>
        <end position="394"/>
    </location>
</feature>
<dbReference type="SUPFAM" id="SSF57850">
    <property type="entry name" value="RING/U-box"/>
    <property type="match status" value="1"/>
</dbReference>
<dbReference type="PROSITE" id="PS50119">
    <property type="entry name" value="ZF_BBOX"/>
    <property type="match status" value="1"/>
</dbReference>
<keyword evidence="1" id="KW-0479">Metal-binding</keyword>
<dbReference type="InterPro" id="IPR017907">
    <property type="entry name" value="Znf_RING_CS"/>
</dbReference>
<accession>A0A9Q0XL55</accession>
<feature type="compositionally biased region" description="Polar residues" evidence="5">
    <location>
        <begin position="364"/>
        <end position="376"/>
    </location>
</feature>
<evidence type="ECO:0008006" key="10">
    <source>
        <dbReference type="Google" id="ProtNLM"/>
    </source>
</evidence>
<dbReference type="SMART" id="SM00336">
    <property type="entry name" value="BBOX"/>
    <property type="match status" value="1"/>
</dbReference>